<gene>
    <name evidence="2" type="ORF">BLSMQ_1957</name>
</gene>
<dbReference type="EMBL" id="CP017150">
    <property type="protein sequence ID" value="AOP53667.1"/>
    <property type="molecule type" value="Genomic_DNA"/>
</dbReference>
<accession>A0A1D7W3M1</accession>
<protein>
    <recommendedName>
        <fullName evidence="4">AAA family ATPase</fullName>
    </recommendedName>
</protein>
<evidence type="ECO:0000313" key="2">
    <source>
        <dbReference type="EMBL" id="AOP53667.1"/>
    </source>
</evidence>
<dbReference type="Proteomes" id="UP000094793">
    <property type="component" value="Chromosome"/>
</dbReference>
<dbReference type="SUPFAM" id="SSF52540">
    <property type="entry name" value="P-loop containing nucleoside triphosphate hydrolases"/>
    <property type="match status" value="1"/>
</dbReference>
<sequence>MLDLADAAARGGKFIDIQVEQRPVLYLATEDVPKRIQERGEILGISEFPSECVFLHRFDPVDTLAIMREFMSSHAGQRPLVIIDTLGKVKPAKGGSQDSYDHDYKTLAAIKGVADEFGGAALVVHHNRKAESEDFIESINGTQGIAGAADTIIVLRRKRGETEAQLHMTSRDSGDEGSYAANFDGGRWSMPGGSLAVAARELGQRESRNALDDDSLAIVEFVNDRESDGYATTAGEVAERMGWDKKKATTYLGRLAENHIRRRARGVYGGLPQGAVVSEVSVVTPEPDETTQTTVTTHPSGNEPILEWGVNPKEQEQAS</sequence>
<dbReference type="InterPro" id="IPR027417">
    <property type="entry name" value="P-loop_NTPase"/>
</dbReference>
<dbReference type="Gene3D" id="3.40.50.300">
    <property type="entry name" value="P-loop containing nucleotide triphosphate hydrolases"/>
    <property type="match status" value="1"/>
</dbReference>
<feature type="region of interest" description="Disordered" evidence="1">
    <location>
        <begin position="287"/>
        <end position="319"/>
    </location>
</feature>
<evidence type="ECO:0000256" key="1">
    <source>
        <dbReference type="SAM" id="MobiDB-lite"/>
    </source>
</evidence>
<feature type="compositionally biased region" description="Low complexity" evidence="1">
    <location>
        <begin position="287"/>
        <end position="297"/>
    </location>
</feature>
<dbReference type="KEGG" id="blin:BLSMQ_1957"/>
<proteinExistence type="predicted"/>
<reference evidence="3" key="1">
    <citation type="submission" date="2016-09" db="EMBL/GenBank/DDBJ databases">
        <title>Complete Genome Sequence of Brevibacterium linens SMQ-1335.</title>
        <authorList>
            <person name="de Melo A.G."/>
            <person name="Labrie S.J."/>
            <person name="Dumaresq J."/>
            <person name="Roberts R.J."/>
            <person name="Tremblay D.M."/>
            <person name="Moineau S."/>
        </authorList>
    </citation>
    <scope>NUCLEOTIDE SEQUENCE [LARGE SCALE GENOMIC DNA]</scope>
    <source>
        <strain evidence="3">SMQ-1335</strain>
    </source>
</reference>
<dbReference type="Pfam" id="PF13481">
    <property type="entry name" value="AAA_25"/>
    <property type="match status" value="1"/>
</dbReference>
<evidence type="ECO:0008006" key="4">
    <source>
        <dbReference type="Google" id="ProtNLM"/>
    </source>
</evidence>
<name>A0A1D7W3M1_BREAU</name>
<dbReference type="AlphaFoldDB" id="A0A1D7W3M1"/>
<evidence type="ECO:0000313" key="3">
    <source>
        <dbReference type="Proteomes" id="UP000094793"/>
    </source>
</evidence>
<organism evidence="2 3">
    <name type="scientific">Brevibacterium aurantiacum</name>
    <dbReference type="NCBI Taxonomy" id="273384"/>
    <lineage>
        <taxon>Bacteria</taxon>
        <taxon>Bacillati</taxon>
        <taxon>Actinomycetota</taxon>
        <taxon>Actinomycetes</taxon>
        <taxon>Micrococcales</taxon>
        <taxon>Brevibacteriaceae</taxon>
        <taxon>Brevibacterium</taxon>
    </lineage>
</organism>